<dbReference type="Proteomes" id="UP001186944">
    <property type="component" value="Unassembled WGS sequence"/>
</dbReference>
<gene>
    <name evidence="2" type="ORF">FSP39_007777</name>
</gene>
<dbReference type="AlphaFoldDB" id="A0AA88XLE3"/>
<feature type="compositionally biased region" description="Low complexity" evidence="1">
    <location>
        <begin position="1"/>
        <end position="12"/>
    </location>
</feature>
<protein>
    <submittedName>
        <fullName evidence="2">Uncharacterized protein</fullName>
    </submittedName>
</protein>
<feature type="region of interest" description="Disordered" evidence="1">
    <location>
        <begin position="1"/>
        <end position="36"/>
    </location>
</feature>
<dbReference type="EMBL" id="VSWD01000011">
    <property type="protein sequence ID" value="KAK3087580.1"/>
    <property type="molecule type" value="Genomic_DNA"/>
</dbReference>
<evidence type="ECO:0000313" key="3">
    <source>
        <dbReference type="Proteomes" id="UP001186944"/>
    </source>
</evidence>
<keyword evidence="3" id="KW-1185">Reference proteome</keyword>
<evidence type="ECO:0000256" key="1">
    <source>
        <dbReference type="SAM" id="MobiDB-lite"/>
    </source>
</evidence>
<accession>A0AA88XLE3</accession>
<sequence length="255" mass="29361">MHDSVSSSSGDVDTTEDKESDQTICTTKRSPRVDPQTADTHRFWMSPFTTDQTNIKSAPNVLHVVENREDLVSSLHHLRGNFYLPLTKNSVFHSHWLQKLLDIELKFYLHPMHGHNAVSSAYYEGLILLRKLRYVLARFEWNPEDPIKLQLSLAENHGNVKLHKKKRMRPLFSHTVYVDHSTSTVLFKGHEFLLTLTQPYPGDLESSVGDPGGRIDVGLYTRELDTAPDIKARWFLSLERRYWGIAENQPIESIV</sequence>
<comment type="caution">
    <text evidence="2">The sequence shown here is derived from an EMBL/GenBank/DDBJ whole genome shotgun (WGS) entry which is preliminary data.</text>
</comment>
<evidence type="ECO:0000313" key="2">
    <source>
        <dbReference type="EMBL" id="KAK3087580.1"/>
    </source>
</evidence>
<proteinExistence type="predicted"/>
<reference evidence="2" key="1">
    <citation type="submission" date="2019-08" db="EMBL/GenBank/DDBJ databases">
        <title>The improved chromosome-level genome for the pearl oyster Pinctada fucata martensii using PacBio sequencing and Hi-C.</title>
        <authorList>
            <person name="Zheng Z."/>
        </authorList>
    </citation>
    <scope>NUCLEOTIDE SEQUENCE</scope>
    <source>
        <strain evidence="2">ZZ-2019</strain>
        <tissue evidence="2">Adductor muscle</tissue>
    </source>
</reference>
<name>A0AA88XLE3_PINIB</name>
<organism evidence="2 3">
    <name type="scientific">Pinctada imbricata</name>
    <name type="common">Atlantic pearl-oyster</name>
    <name type="synonym">Pinctada martensii</name>
    <dbReference type="NCBI Taxonomy" id="66713"/>
    <lineage>
        <taxon>Eukaryota</taxon>
        <taxon>Metazoa</taxon>
        <taxon>Spiralia</taxon>
        <taxon>Lophotrochozoa</taxon>
        <taxon>Mollusca</taxon>
        <taxon>Bivalvia</taxon>
        <taxon>Autobranchia</taxon>
        <taxon>Pteriomorphia</taxon>
        <taxon>Pterioida</taxon>
        <taxon>Pterioidea</taxon>
        <taxon>Pteriidae</taxon>
        <taxon>Pinctada</taxon>
    </lineage>
</organism>